<proteinExistence type="predicted"/>
<comment type="caution">
    <text evidence="1">The sequence shown here is derived from an EMBL/GenBank/DDBJ whole genome shotgun (WGS) entry which is preliminary data.</text>
</comment>
<sequence length="124" mass="13997">MATVLYAASAIVVCANKLQDALADEFKQRGLAERSRKHYRNHHSYSVQQTAKAHLVQLKTAAKQLELLQETLSLNSTSNALFSELLAERDTLRKVTFEKTVYQLTFSLLWDSGRDSTISKNAPR</sequence>
<dbReference type="EMBL" id="JADGJH010000004">
    <property type="protein sequence ID" value="KAJ3143137.1"/>
    <property type="molecule type" value="Genomic_DNA"/>
</dbReference>
<evidence type="ECO:0000313" key="2">
    <source>
        <dbReference type="Proteomes" id="UP001211907"/>
    </source>
</evidence>
<keyword evidence="2" id="KW-1185">Reference proteome</keyword>
<dbReference type="Proteomes" id="UP001211907">
    <property type="component" value="Unassembled WGS sequence"/>
</dbReference>
<gene>
    <name evidence="1" type="ORF">HK100_008256</name>
</gene>
<protein>
    <submittedName>
        <fullName evidence="1">Uncharacterized protein</fullName>
    </submittedName>
</protein>
<dbReference type="AlphaFoldDB" id="A0AAD5TBQ9"/>
<reference evidence="1" key="1">
    <citation type="submission" date="2020-05" db="EMBL/GenBank/DDBJ databases">
        <title>Phylogenomic resolution of chytrid fungi.</title>
        <authorList>
            <person name="Stajich J.E."/>
            <person name="Amses K."/>
            <person name="Simmons R."/>
            <person name="Seto K."/>
            <person name="Myers J."/>
            <person name="Bonds A."/>
            <person name="Quandt C.A."/>
            <person name="Barry K."/>
            <person name="Liu P."/>
            <person name="Grigoriev I."/>
            <person name="Longcore J.E."/>
            <person name="James T.Y."/>
        </authorList>
    </citation>
    <scope>NUCLEOTIDE SEQUENCE</scope>
    <source>
        <strain evidence="1">JEL0513</strain>
    </source>
</reference>
<evidence type="ECO:0000313" key="1">
    <source>
        <dbReference type="EMBL" id="KAJ3143137.1"/>
    </source>
</evidence>
<name>A0AAD5TBQ9_9FUNG</name>
<organism evidence="1 2">
    <name type="scientific">Physocladia obscura</name>
    <dbReference type="NCBI Taxonomy" id="109957"/>
    <lineage>
        <taxon>Eukaryota</taxon>
        <taxon>Fungi</taxon>
        <taxon>Fungi incertae sedis</taxon>
        <taxon>Chytridiomycota</taxon>
        <taxon>Chytridiomycota incertae sedis</taxon>
        <taxon>Chytridiomycetes</taxon>
        <taxon>Chytridiales</taxon>
        <taxon>Chytriomycetaceae</taxon>
        <taxon>Physocladia</taxon>
    </lineage>
</organism>
<accession>A0AAD5TBQ9</accession>